<dbReference type="EMBL" id="HBFB01007944">
    <property type="protein sequence ID" value="CAD8671058.1"/>
    <property type="molecule type" value="Transcribed_RNA"/>
</dbReference>
<gene>
    <name evidence="1" type="ORF">CLEI1391_LOCUS4486</name>
</gene>
<organism evidence="1">
    <name type="scientific">Chlamydomonas leiostraca</name>
    <dbReference type="NCBI Taxonomy" id="1034604"/>
    <lineage>
        <taxon>Eukaryota</taxon>
        <taxon>Viridiplantae</taxon>
        <taxon>Chlorophyta</taxon>
        <taxon>core chlorophytes</taxon>
        <taxon>Chlorophyceae</taxon>
        <taxon>CS clade</taxon>
        <taxon>Chlamydomonadales</taxon>
        <taxon>Chlamydomonadaceae</taxon>
        <taxon>Chlamydomonas</taxon>
    </lineage>
</organism>
<reference evidence="1" key="1">
    <citation type="submission" date="2021-01" db="EMBL/GenBank/DDBJ databases">
        <authorList>
            <person name="Corre E."/>
            <person name="Pelletier E."/>
            <person name="Niang G."/>
            <person name="Scheremetjew M."/>
            <person name="Finn R."/>
            <person name="Kale V."/>
            <person name="Holt S."/>
            <person name="Cochrane G."/>
            <person name="Meng A."/>
            <person name="Brown T."/>
            <person name="Cohen L."/>
        </authorList>
    </citation>
    <scope>NUCLEOTIDE SEQUENCE</scope>
    <source>
        <strain evidence="1">SAG 11-49</strain>
    </source>
</reference>
<name>A0A7S0R9D5_9CHLO</name>
<accession>A0A7S0R9D5</accession>
<dbReference type="AlphaFoldDB" id="A0A7S0R9D5"/>
<sequence>MACPPVDLNRLEPPADVVAAMKSLHNRIQSVTNNTCPETGLGGHAGTMACRELAKVFTYVDWFMREVLRRRLPPCLYDFGAGCCHVLMQASMVWGWTTAGCELTSRMQAAVETTKLVARRLAEARLPHVMQRAHVPRVDELPVCEDNAKALEERLVQLRASVLFAFWAGWAEKDKRVVLRLFRDLPDAQMLVVGDFTTNFGKPVQDCMYAQELLVHNDVAFNAFMQPKMAGSGSTKFRLAVFTKVDRSPRSPSI</sequence>
<evidence type="ECO:0000313" key="1">
    <source>
        <dbReference type="EMBL" id="CAD8671058.1"/>
    </source>
</evidence>
<proteinExistence type="predicted"/>
<protein>
    <submittedName>
        <fullName evidence="1">Uncharacterized protein</fullName>
    </submittedName>
</protein>